<dbReference type="Proteomes" id="UP000569951">
    <property type="component" value="Unassembled WGS sequence"/>
</dbReference>
<evidence type="ECO:0000259" key="10">
    <source>
        <dbReference type="Pfam" id="PF22148"/>
    </source>
</evidence>
<feature type="active site" description="Charge relay system" evidence="5">
    <location>
        <position position="371"/>
    </location>
</feature>
<evidence type="ECO:0000259" key="11">
    <source>
        <dbReference type="Pfam" id="PF24025"/>
    </source>
</evidence>
<evidence type="ECO:0000313" key="12">
    <source>
        <dbReference type="EMBL" id="MBB6098733.1"/>
    </source>
</evidence>
<dbReference type="InterPro" id="IPR054399">
    <property type="entry name" value="Fervidolysin-like_N_prodom"/>
</dbReference>
<dbReference type="SUPFAM" id="SSF52743">
    <property type="entry name" value="Subtilisin-like"/>
    <property type="match status" value="1"/>
</dbReference>
<feature type="domain" description="Peptidase S8/S53" evidence="8">
    <location>
        <begin position="162"/>
        <end position="422"/>
    </location>
</feature>
<organism evidence="12 13">
    <name type="scientific">Deinobacterium chartae</name>
    <dbReference type="NCBI Taxonomy" id="521158"/>
    <lineage>
        <taxon>Bacteria</taxon>
        <taxon>Thermotogati</taxon>
        <taxon>Deinococcota</taxon>
        <taxon>Deinococci</taxon>
        <taxon>Deinococcales</taxon>
        <taxon>Deinococcaceae</taxon>
        <taxon>Deinobacterium</taxon>
    </lineage>
</organism>
<dbReference type="GO" id="GO:0006508">
    <property type="term" value="P:proteolysis"/>
    <property type="evidence" value="ECO:0007669"/>
    <property type="project" value="UniProtKB-KW"/>
</dbReference>
<proteinExistence type="inferred from homology"/>
<dbReference type="AlphaFoldDB" id="A0A841I0K5"/>
<feature type="domain" description="Fervidolysin-like N-terminal prodomain" evidence="10">
    <location>
        <begin position="31"/>
        <end position="105"/>
    </location>
</feature>
<feature type="region of interest" description="Disordered" evidence="6">
    <location>
        <begin position="547"/>
        <end position="579"/>
    </location>
</feature>
<keyword evidence="4 5" id="KW-0720">Serine protease</keyword>
<dbReference type="Gene3D" id="2.60.120.380">
    <property type="match status" value="1"/>
</dbReference>
<dbReference type="PROSITE" id="PS51892">
    <property type="entry name" value="SUBTILASE"/>
    <property type="match status" value="1"/>
</dbReference>
<comment type="similarity">
    <text evidence="1 5">Belongs to the peptidase S8 family.</text>
</comment>
<dbReference type="Pfam" id="PF04151">
    <property type="entry name" value="PPC"/>
    <property type="match status" value="1"/>
</dbReference>
<evidence type="ECO:0000256" key="2">
    <source>
        <dbReference type="ARBA" id="ARBA00022670"/>
    </source>
</evidence>
<evidence type="ECO:0000256" key="4">
    <source>
        <dbReference type="ARBA" id="ARBA00022825"/>
    </source>
</evidence>
<dbReference type="Pfam" id="PF00082">
    <property type="entry name" value="Peptidase_S8"/>
    <property type="match status" value="1"/>
</dbReference>
<reference evidence="12 13" key="1">
    <citation type="submission" date="2020-08" db="EMBL/GenBank/DDBJ databases">
        <title>Genomic Encyclopedia of Type Strains, Phase IV (KMG-IV): sequencing the most valuable type-strain genomes for metagenomic binning, comparative biology and taxonomic classification.</title>
        <authorList>
            <person name="Goeker M."/>
        </authorList>
    </citation>
    <scope>NUCLEOTIDE SEQUENCE [LARGE SCALE GENOMIC DNA]</scope>
    <source>
        <strain evidence="12 13">DSM 21458</strain>
    </source>
</reference>
<dbReference type="InterPro" id="IPR050131">
    <property type="entry name" value="Peptidase_S8_subtilisin-like"/>
</dbReference>
<keyword evidence="3 5" id="KW-0378">Hydrolase</keyword>
<dbReference type="InterPro" id="IPR023828">
    <property type="entry name" value="Peptidase_S8_Ser-AS"/>
</dbReference>
<evidence type="ECO:0000256" key="1">
    <source>
        <dbReference type="ARBA" id="ARBA00011073"/>
    </source>
</evidence>
<dbReference type="Pfam" id="PF22148">
    <property type="entry name" value="Fervidolysin_NPro-like"/>
    <property type="match status" value="1"/>
</dbReference>
<dbReference type="PROSITE" id="PS00137">
    <property type="entry name" value="SUBTILASE_HIS"/>
    <property type="match status" value="1"/>
</dbReference>
<accession>A0A841I0K5</accession>
<dbReference type="PROSITE" id="PS00138">
    <property type="entry name" value="SUBTILASE_SER"/>
    <property type="match status" value="1"/>
</dbReference>
<dbReference type="PROSITE" id="PS51257">
    <property type="entry name" value="PROKAR_LIPOPROTEIN"/>
    <property type="match status" value="1"/>
</dbReference>
<dbReference type="Gene3D" id="3.30.70.80">
    <property type="entry name" value="Peptidase S8 propeptide/proteinase inhibitor I9"/>
    <property type="match status" value="1"/>
</dbReference>
<dbReference type="Pfam" id="PF24025">
    <property type="entry name" value="Ig_DR_A0283-like"/>
    <property type="match status" value="1"/>
</dbReference>
<dbReference type="PIRSF" id="PIRSF037882">
    <property type="entry name" value="Subtilisin_rel_fervidolysin"/>
    <property type="match status" value="1"/>
</dbReference>
<comment type="caution">
    <text evidence="12">The sequence shown here is derived from an EMBL/GenBank/DDBJ whole genome shotgun (WGS) entry which is preliminary data.</text>
</comment>
<evidence type="ECO:0000313" key="13">
    <source>
        <dbReference type="Proteomes" id="UP000569951"/>
    </source>
</evidence>
<dbReference type="InterPro" id="IPR017306">
    <property type="entry name" value="Peptidase_S8A_fervidolysi-like"/>
</dbReference>
<protein>
    <submittedName>
        <fullName evidence="12">Subtilisin family serine protease</fullName>
    </submittedName>
</protein>
<evidence type="ECO:0000256" key="6">
    <source>
        <dbReference type="SAM" id="MobiDB-lite"/>
    </source>
</evidence>
<evidence type="ECO:0000259" key="9">
    <source>
        <dbReference type="Pfam" id="PF04151"/>
    </source>
</evidence>
<dbReference type="InterPro" id="IPR037045">
    <property type="entry name" value="S8pro/Inhibitor_I9_sf"/>
</dbReference>
<dbReference type="InterPro" id="IPR022398">
    <property type="entry name" value="Peptidase_S8_His-AS"/>
</dbReference>
<evidence type="ECO:0000259" key="8">
    <source>
        <dbReference type="Pfam" id="PF00082"/>
    </source>
</evidence>
<dbReference type="InterPro" id="IPR036852">
    <property type="entry name" value="Peptidase_S8/S53_dom_sf"/>
</dbReference>
<feature type="chain" id="PRO_5032791899" evidence="7">
    <location>
        <begin position="24"/>
        <end position="690"/>
    </location>
</feature>
<evidence type="ECO:0000256" key="3">
    <source>
        <dbReference type="ARBA" id="ARBA00022801"/>
    </source>
</evidence>
<dbReference type="RefSeq" id="WP_183987438.1">
    <property type="nucleotide sequence ID" value="NZ_JACHHG010000007.1"/>
</dbReference>
<evidence type="ECO:0000256" key="7">
    <source>
        <dbReference type="SAM" id="SignalP"/>
    </source>
</evidence>
<feature type="signal peptide" evidence="7">
    <location>
        <begin position="1"/>
        <end position="23"/>
    </location>
</feature>
<dbReference type="GO" id="GO:0004252">
    <property type="term" value="F:serine-type endopeptidase activity"/>
    <property type="evidence" value="ECO:0007669"/>
    <property type="project" value="UniProtKB-UniRule"/>
</dbReference>
<dbReference type="PRINTS" id="PR00723">
    <property type="entry name" value="SUBTILISIN"/>
</dbReference>
<evidence type="ECO:0000256" key="5">
    <source>
        <dbReference type="PROSITE-ProRule" id="PRU01240"/>
    </source>
</evidence>
<dbReference type="InterPro" id="IPR056489">
    <property type="entry name" value="Ig_Fls_DR_A0283-like"/>
</dbReference>
<feature type="active site" description="Charge relay system" evidence="5">
    <location>
        <position position="216"/>
    </location>
</feature>
<dbReference type="InterPro" id="IPR000209">
    <property type="entry name" value="Peptidase_S8/S53_dom"/>
</dbReference>
<sequence>MKRPLIVLLSTLLAACGSAPQLAPETPALSPQLERDAQGHAYLRGQLVIGYDRAEYLETAVRQLDARVLQTIPQLRAAVLEVDGPFDAALKRALTLPGLRYAQPNYATVRSPRTDAVERVRTPESGALRPLSLDQTIDEYPQYALDSAHLNARAAWQAGLEGAGVTVAVIDDPVDVTHPDLAANWGGKAYDPVQKKVYTSAQLWKNFASANPDNSHGTFVASTIAAARDGRGIVGLAPKSRYLPVAIFTPAFVGDAAVANGLAWAVDSGAQVLNNSWGGPAYDQLLKDAFDYALSKGAIPIAAAGNDYVDAIQYPANYPGVVASVAAGANRQRAYFSNYGRHVSSAAPGFDVLLANPTWLGGGYGLISGTSFSSPYTAAAAALVLGRCPTATPYQVRRLLEETADATVGSNPSGFDRETGYGHLDLGRTAQRLTSCAALPAPGASALLNVAHFDGPSTLADVMLVGKGMRPADPNDATPIYWARTDRQGQARFLEVAPGEYDVYVAASDRLITGDLPQDRATYAGTVTLRSGSTAAAPDTLDVLLSGQAPNLNPSDPFEPNDDEAGAKPLPTGERTPTAFIHGKPRDRDFYTLEARAGEKIQLRAYARRTLGGLLDPVMSLYTAGGANLLAYGDPRQGPEDADTLLQYTFTADGTYTVVVDSFHTVVYDEDDDSPFNRYQLELTRLPQEN</sequence>
<feature type="active site" description="Charge relay system" evidence="5">
    <location>
        <position position="171"/>
    </location>
</feature>
<dbReference type="InterPro" id="IPR015500">
    <property type="entry name" value="Peptidase_S8_subtilisin-rel"/>
</dbReference>
<dbReference type="EMBL" id="JACHHG010000007">
    <property type="protein sequence ID" value="MBB6098733.1"/>
    <property type="molecule type" value="Genomic_DNA"/>
</dbReference>
<gene>
    <name evidence="12" type="ORF">HNR42_002168</name>
</gene>
<feature type="domain" description="Fervidolysin/DR-A0283-like Ig-like" evidence="11">
    <location>
        <begin position="449"/>
        <end position="531"/>
    </location>
</feature>
<keyword evidence="2 5" id="KW-0645">Protease</keyword>
<dbReference type="InterPro" id="IPR007280">
    <property type="entry name" value="Peptidase_C_arc/bac"/>
</dbReference>
<feature type="domain" description="Peptidase C-terminal archaeal/bacterial" evidence="9">
    <location>
        <begin position="587"/>
        <end position="662"/>
    </location>
</feature>
<keyword evidence="7" id="KW-0732">Signal</keyword>
<keyword evidence="13" id="KW-1185">Reference proteome</keyword>
<name>A0A841I0K5_9DEIO</name>
<dbReference type="PANTHER" id="PTHR43806">
    <property type="entry name" value="PEPTIDASE S8"/>
    <property type="match status" value="1"/>
</dbReference>
<dbReference type="PANTHER" id="PTHR43806:SF11">
    <property type="entry name" value="CEREVISIN-RELATED"/>
    <property type="match status" value="1"/>
</dbReference>
<dbReference type="Gene3D" id="3.40.50.200">
    <property type="entry name" value="Peptidase S8/S53 domain"/>
    <property type="match status" value="1"/>
</dbReference>